<dbReference type="EMBL" id="CP063458">
    <property type="protein sequence ID" value="QOV89812.1"/>
    <property type="molecule type" value="Genomic_DNA"/>
</dbReference>
<reference evidence="2 3" key="1">
    <citation type="submission" date="2020-10" db="EMBL/GenBank/DDBJ databases">
        <title>Wide distribution of Phycisphaera-like planctomycetes from WD2101 soil group in peatlands and genome analysis of the first cultivated representative.</title>
        <authorList>
            <person name="Dedysh S.N."/>
            <person name="Beletsky A.V."/>
            <person name="Ivanova A."/>
            <person name="Kulichevskaya I.S."/>
            <person name="Suzina N.E."/>
            <person name="Philippov D.A."/>
            <person name="Rakitin A.L."/>
            <person name="Mardanov A.V."/>
            <person name="Ravin N.V."/>
        </authorList>
    </citation>
    <scope>NUCLEOTIDE SEQUENCE [LARGE SCALE GENOMIC DNA]</scope>
    <source>
        <strain evidence="2 3">M1803</strain>
    </source>
</reference>
<organism evidence="2 3">
    <name type="scientific">Humisphaera borealis</name>
    <dbReference type="NCBI Taxonomy" id="2807512"/>
    <lineage>
        <taxon>Bacteria</taxon>
        <taxon>Pseudomonadati</taxon>
        <taxon>Planctomycetota</taxon>
        <taxon>Phycisphaerae</taxon>
        <taxon>Tepidisphaerales</taxon>
        <taxon>Tepidisphaeraceae</taxon>
        <taxon>Humisphaera</taxon>
    </lineage>
</organism>
<feature type="domain" description="Putative zinc-finger" evidence="1">
    <location>
        <begin position="7"/>
        <end position="35"/>
    </location>
</feature>
<dbReference type="RefSeq" id="WP_206292871.1">
    <property type="nucleotide sequence ID" value="NZ_CP063458.1"/>
</dbReference>
<evidence type="ECO:0000313" key="3">
    <source>
        <dbReference type="Proteomes" id="UP000593765"/>
    </source>
</evidence>
<dbReference type="Gene3D" id="1.10.10.1320">
    <property type="entry name" value="Anti-sigma factor, zinc-finger domain"/>
    <property type="match status" value="1"/>
</dbReference>
<sequence>MACEQLHLVGALVDGELPAAQTEAVSRHVAACPDCSAEMDELRAMSRLVSAARNSNIGLMPDDAMARLRTHVQGLVESADIGLVWMARVFSGVAASVLIAGIWLLNQPVERPVTQASLVRDQVVITNAMAVLSRDPAPATAPSAPDVRSPESILDDLAGTNLSSAAHVTETELP</sequence>
<proteinExistence type="predicted"/>
<gene>
    <name evidence="2" type="ORF">IPV69_00105</name>
</gene>
<dbReference type="Proteomes" id="UP000593765">
    <property type="component" value="Chromosome"/>
</dbReference>
<name>A0A7M2WX85_9BACT</name>
<dbReference type="KEGG" id="hbs:IPV69_00105"/>
<dbReference type="AlphaFoldDB" id="A0A7M2WX85"/>
<evidence type="ECO:0000259" key="1">
    <source>
        <dbReference type="Pfam" id="PF13490"/>
    </source>
</evidence>
<dbReference type="Pfam" id="PF13490">
    <property type="entry name" value="zf-HC2"/>
    <property type="match status" value="1"/>
</dbReference>
<accession>A0A7M2WX85</accession>
<keyword evidence="3" id="KW-1185">Reference proteome</keyword>
<evidence type="ECO:0000313" key="2">
    <source>
        <dbReference type="EMBL" id="QOV89812.1"/>
    </source>
</evidence>
<dbReference type="InterPro" id="IPR041916">
    <property type="entry name" value="Anti_sigma_zinc_sf"/>
</dbReference>
<dbReference type="InterPro" id="IPR027383">
    <property type="entry name" value="Znf_put"/>
</dbReference>
<protein>
    <submittedName>
        <fullName evidence="2">Zf-HC2 domain-containing protein</fullName>
    </submittedName>
</protein>